<dbReference type="InterPro" id="IPR001670">
    <property type="entry name" value="ADH_Fe/GldA"/>
</dbReference>
<dbReference type="GO" id="GO:0004022">
    <property type="term" value="F:alcohol dehydrogenase (NAD+) activity"/>
    <property type="evidence" value="ECO:0007669"/>
    <property type="project" value="TreeGrafter"/>
</dbReference>
<dbReference type="Pfam" id="PF00465">
    <property type="entry name" value="Fe-ADH"/>
    <property type="match status" value="1"/>
</dbReference>
<keyword evidence="2" id="KW-0520">NAD</keyword>
<evidence type="ECO:0000259" key="4">
    <source>
        <dbReference type="Pfam" id="PF25137"/>
    </source>
</evidence>
<proteinExistence type="predicted"/>
<dbReference type="Gene3D" id="1.20.1090.10">
    <property type="entry name" value="Dehydroquinate synthase-like - alpha domain"/>
    <property type="match status" value="1"/>
</dbReference>
<evidence type="ECO:0000256" key="2">
    <source>
        <dbReference type="ARBA" id="ARBA00023027"/>
    </source>
</evidence>
<dbReference type="GO" id="GO:0005739">
    <property type="term" value="C:mitochondrion"/>
    <property type="evidence" value="ECO:0007669"/>
    <property type="project" value="TreeGrafter"/>
</dbReference>
<dbReference type="GO" id="GO:0046872">
    <property type="term" value="F:metal ion binding"/>
    <property type="evidence" value="ECO:0007669"/>
    <property type="project" value="InterPro"/>
</dbReference>
<dbReference type="Pfam" id="PF25137">
    <property type="entry name" value="ADH_Fe_C"/>
    <property type="match status" value="1"/>
</dbReference>
<organism evidence="5 6">
    <name type="scientific">Aureobasidium pullulans</name>
    <name type="common">Black yeast</name>
    <name type="synonym">Pullularia pullulans</name>
    <dbReference type="NCBI Taxonomy" id="5580"/>
    <lineage>
        <taxon>Eukaryota</taxon>
        <taxon>Fungi</taxon>
        <taxon>Dikarya</taxon>
        <taxon>Ascomycota</taxon>
        <taxon>Pezizomycotina</taxon>
        <taxon>Dothideomycetes</taxon>
        <taxon>Dothideomycetidae</taxon>
        <taxon>Dothideales</taxon>
        <taxon>Saccotheciaceae</taxon>
        <taxon>Aureobasidium</taxon>
    </lineage>
</organism>
<feature type="domain" description="Alcohol dehydrogenase iron-type/glycerol dehydrogenase GldA" evidence="3">
    <location>
        <begin position="59"/>
        <end position="201"/>
    </location>
</feature>
<reference evidence="5 6" key="1">
    <citation type="submission" date="2018-10" db="EMBL/GenBank/DDBJ databases">
        <title>Fifty Aureobasidium pullulans genomes reveal a recombining polyextremotolerant generalist.</title>
        <authorList>
            <person name="Gostincar C."/>
            <person name="Turk M."/>
            <person name="Zajc J."/>
            <person name="Gunde-Cimerman N."/>
        </authorList>
    </citation>
    <scope>NUCLEOTIDE SEQUENCE [LARGE SCALE GENOMIC DNA]</scope>
    <source>
        <strain evidence="5 6">EXF-11013</strain>
    </source>
</reference>
<dbReference type="PANTHER" id="PTHR11496">
    <property type="entry name" value="ALCOHOL DEHYDROGENASE"/>
    <property type="match status" value="1"/>
</dbReference>
<dbReference type="Proteomes" id="UP000310687">
    <property type="component" value="Unassembled WGS sequence"/>
</dbReference>
<accession>A0A4S8X6X3</accession>
<dbReference type="SUPFAM" id="SSF56796">
    <property type="entry name" value="Dehydroquinate synthase-like"/>
    <property type="match status" value="1"/>
</dbReference>
<name>A0A4S8X6X3_AURPU</name>
<feature type="domain" description="Fe-containing alcohol dehydrogenase-like C-terminal" evidence="4">
    <location>
        <begin position="214"/>
        <end position="396"/>
    </location>
</feature>
<dbReference type="InterPro" id="IPR056798">
    <property type="entry name" value="ADH_Fe_C"/>
</dbReference>
<evidence type="ECO:0000313" key="5">
    <source>
        <dbReference type="EMBL" id="THW34278.1"/>
    </source>
</evidence>
<comment type="caution">
    <text evidence="5">The sequence shown here is derived from an EMBL/GenBank/DDBJ whole genome shotgun (WGS) entry which is preliminary data.</text>
</comment>
<gene>
    <name evidence="5" type="ORF">D6D22_08696</name>
</gene>
<dbReference type="InterPro" id="IPR039697">
    <property type="entry name" value="Alcohol_dehydrogenase_Fe"/>
</dbReference>
<dbReference type="Gene3D" id="3.40.50.1970">
    <property type="match status" value="1"/>
</dbReference>
<dbReference type="EMBL" id="QZAL01000185">
    <property type="protein sequence ID" value="THW34278.1"/>
    <property type="molecule type" value="Genomic_DNA"/>
</dbReference>
<dbReference type="InterPro" id="IPR034786">
    <property type="entry name" value="MAR"/>
</dbReference>
<dbReference type="AlphaFoldDB" id="A0A4S8X6X3"/>
<evidence type="ECO:0000259" key="3">
    <source>
        <dbReference type="Pfam" id="PF00465"/>
    </source>
</evidence>
<protein>
    <submittedName>
        <fullName evidence="5">Maleylacetate reductase</fullName>
    </submittedName>
</protein>
<evidence type="ECO:0000313" key="6">
    <source>
        <dbReference type="Proteomes" id="UP000310687"/>
    </source>
</evidence>
<sequence>MSGVRRVKVTVGELPNVIISALSQSRNCAPDRPASQPLQTKGNIEEMENINPFVYNVSPSRVIFGPGSVNQLAPELKRQNLERPLLLSTPQQVDQISALSDQLDGNVAGIFSEAKMHTPSDITDKALVYVNNVKADCVISLGGGSTIGLGKAISIRTGLPHICIPTTYAGSEMTPILGETRDGVKKTISDPKILPGVVIYDVDLTMTLPVNMSATSGVNAIAHSVEAMYSPNGNPIINLLALESIKCLAASLPELVSDPSNVVTRTHVQYGAWLAGLCLGSVGMGLHHKLCHTLGGSFNMPHAETHTIVLAHALAYNSPRIPGVMKQLAEVLPGSNGDAVAGLNVLLEKLKVERKLEAFGFREGDIDKAAELACANEYPNPRPVEKAPIRELIKRVWAGEPARANL</sequence>
<keyword evidence="1" id="KW-0560">Oxidoreductase</keyword>
<dbReference type="PANTHER" id="PTHR11496:SF105">
    <property type="entry name" value="REDUCTASE, PUTATIVE (AFU_ORTHOLOGUE AFUA_6G07090)-RELATED"/>
    <property type="match status" value="1"/>
</dbReference>
<evidence type="ECO:0000256" key="1">
    <source>
        <dbReference type="ARBA" id="ARBA00023002"/>
    </source>
</evidence>
<dbReference type="CDD" id="cd08177">
    <property type="entry name" value="MAR"/>
    <property type="match status" value="1"/>
</dbReference>
<dbReference type="GO" id="GO:0018506">
    <property type="term" value="F:maleylacetate reductase activity"/>
    <property type="evidence" value="ECO:0007669"/>
    <property type="project" value="InterPro"/>
</dbReference>